<dbReference type="InterPro" id="IPR036918">
    <property type="entry name" value="Pyrv_Knase_C_sf"/>
</dbReference>
<dbReference type="Gene3D" id="3.40.1380.20">
    <property type="entry name" value="Pyruvate kinase, C-terminal domain"/>
    <property type="match status" value="1"/>
</dbReference>
<protein>
    <recommendedName>
        <fullName evidence="2">Pyruvate kinase C-terminal domain-containing protein</fullName>
    </recommendedName>
</protein>
<accession>X1VAW7</accession>
<dbReference type="AlphaFoldDB" id="X1VAW7"/>
<sequence>FRAIRDTLYRFGQGMKVCVEIVLMAADAGLIPMDREIMAIAGTDEGADTCIVVKPAYPSKFFDLEIREIVAKPRKLA</sequence>
<proteinExistence type="predicted"/>
<name>X1VAW7_9ZZZZ</name>
<dbReference type="SUPFAM" id="SSF52935">
    <property type="entry name" value="PK C-terminal domain-like"/>
    <property type="match status" value="1"/>
</dbReference>
<evidence type="ECO:0008006" key="2">
    <source>
        <dbReference type="Google" id="ProtNLM"/>
    </source>
</evidence>
<feature type="non-terminal residue" evidence="1">
    <location>
        <position position="1"/>
    </location>
</feature>
<evidence type="ECO:0000313" key="1">
    <source>
        <dbReference type="EMBL" id="GAJ14052.1"/>
    </source>
</evidence>
<comment type="caution">
    <text evidence="1">The sequence shown here is derived from an EMBL/GenBank/DDBJ whole genome shotgun (WGS) entry which is preliminary data.</text>
</comment>
<organism evidence="1">
    <name type="scientific">marine sediment metagenome</name>
    <dbReference type="NCBI Taxonomy" id="412755"/>
    <lineage>
        <taxon>unclassified sequences</taxon>
        <taxon>metagenomes</taxon>
        <taxon>ecological metagenomes</taxon>
    </lineage>
</organism>
<reference evidence="1" key="1">
    <citation type="journal article" date="2014" name="Front. Microbiol.">
        <title>High frequency of phylogenetically diverse reductive dehalogenase-homologous genes in deep subseafloor sedimentary metagenomes.</title>
        <authorList>
            <person name="Kawai M."/>
            <person name="Futagami T."/>
            <person name="Toyoda A."/>
            <person name="Takaki Y."/>
            <person name="Nishi S."/>
            <person name="Hori S."/>
            <person name="Arai W."/>
            <person name="Tsubouchi T."/>
            <person name="Morono Y."/>
            <person name="Uchiyama I."/>
            <person name="Ito T."/>
            <person name="Fujiyama A."/>
            <person name="Inagaki F."/>
            <person name="Takami H."/>
        </authorList>
    </citation>
    <scope>NUCLEOTIDE SEQUENCE</scope>
    <source>
        <strain evidence="1">Expedition CK06-06</strain>
    </source>
</reference>
<dbReference type="EMBL" id="BARW01033843">
    <property type="protein sequence ID" value="GAJ14052.1"/>
    <property type="molecule type" value="Genomic_DNA"/>
</dbReference>
<gene>
    <name evidence="1" type="ORF">S12H4_53207</name>
</gene>